<dbReference type="Proteomes" id="UP001385389">
    <property type="component" value="Chromosome"/>
</dbReference>
<name>A0ABZ2IY17_9BACT</name>
<protein>
    <submittedName>
        <fullName evidence="3">Flagellar hook-length control protein FliK</fullName>
    </submittedName>
</protein>
<dbReference type="Pfam" id="PF02120">
    <property type="entry name" value="Flg_hook"/>
    <property type="match status" value="1"/>
</dbReference>
<feature type="domain" description="Flagellar hook-length control protein-like C-terminal" evidence="2">
    <location>
        <begin position="448"/>
        <end position="529"/>
    </location>
</feature>
<evidence type="ECO:0000256" key="1">
    <source>
        <dbReference type="SAM" id="MobiDB-lite"/>
    </source>
</evidence>
<keyword evidence="3" id="KW-0966">Cell projection</keyword>
<reference evidence="3 4" key="1">
    <citation type="submission" date="2024-03" db="EMBL/GenBank/DDBJ databases">
        <title>Phenotype and Genome Characterization of a Sulfate-Reducing Bacterium Pseudodesulfovibrio sp. strain 5S69, isolated from Petroleum Reservoir in Tatarstan (Russia).</title>
        <authorList>
            <person name="Bidzhieva S.K."/>
            <person name="Kadnikov V."/>
            <person name="Tourova T.P."/>
            <person name="Samigullina S.R."/>
            <person name="Sokolova D.S."/>
            <person name="Poltaraus A.B."/>
            <person name="Avtukh A.N."/>
            <person name="Tereshina V.M."/>
            <person name="Mardanov A.V."/>
            <person name="Nazina T.N."/>
        </authorList>
    </citation>
    <scope>NUCLEOTIDE SEQUENCE [LARGE SCALE GENOMIC DNA]</scope>
    <source>
        <strain evidence="3 4">5S69</strain>
    </source>
</reference>
<feature type="region of interest" description="Disordered" evidence="1">
    <location>
        <begin position="336"/>
        <end position="383"/>
    </location>
</feature>
<feature type="compositionally biased region" description="Polar residues" evidence="1">
    <location>
        <begin position="62"/>
        <end position="71"/>
    </location>
</feature>
<feature type="compositionally biased region" description="Basic and acidic residues" evidence="1">
    <location>
        <begin position="99"/>
        <end position="118"/>
    </location>
</feature>
<dbReference type="RefSeq" id="WP_338669289.1">
    <property type="nucleotide sequence ID" value="NZ_CP146609.1"/>
</dbReference>
<keyword evidence="3" id="KW-0969">Cilium</keyword>
<sequence length="589" mass="64596">MQNIPGTAAEAASEAAKLVQLATRSKGASQSALADAKDEKSTRFADLFNEHTEMVEDELSMSPVTSEQQMLDSAPGIREEEEEETTTNAAGTKAPKVAPKAEEKAEEKDLESRMTSEDLDGVRDDLKEYGMSDEEIAAIEDRVNSEEGMTWGQFVSTVAKKIAAARETDLSDEKKASLAAFFGKLGFTEKESAKLIGQLEKGQFGKVLDQMEAKIAAMPEDQQTLFTKDEVEAFVSSMGLSKEFATQVQELFSTNTLPKDMKQAFTQIRQDLAGLDRKDQKLVKAVGKAFASIMGDAHKATSAALQVDQAIDLKPRVAEEKPDTNVREELAQAFRERKDAQSDNTVRRQAQQSAVDTVEIKADATAQDQNADTDLDPEAEHDRKWNNFFDKVREDGTQGKDSSAKVKTEATTSATKTVLSQQASANNASAKAWEKVSAPKVMKQVDQAVLKTLQNGAKQLTLQLTPENLGKLSIVLSVQGKEVSATIRAENSDAHKIITDHLHIIKQSLESQGLKVDKLDVQAGLADNQNFNNWFGESEHNLSREREAMIAMRNHMRSMRTQDAGTMARDVQSVGERVITSDQGLHLIA</sequence>
<organism evidence="3 4">
    <name type="scientific">Pseudodesulfovibrio methanolicus</name>
    <dbReference type="NCBI Taxonomy" id="3126690"/>
    <lineage>
        <taxon>Bacteria</taxon>
        <taxon>Pseudomonadati</taxon>
        <taxon>Thermodesulfobacteriota</taxon>
        <taxon>Desulfovibrionia</taxon>
        <taxon>Desulfovibrionales</taxon>
        <taxon>Desulfovibrionaceae</taxon>
    </lineage>
</organism>
<keyword evidence="3" id="KW-0282">Flagellum</keyword>
<dbReference type="InterPro" id="IPR038610">
    <property type="entry name" value="FliK-like_C_sf"/>
</dbReference>
<dbReference type="InterPro" id="IPR021136">
    <property type="entry name" value="Flagellar_hook_control-like_C"/>
</dbReference>
<keyword evidence="4" id="KW-1185">Reference proteome</keyword>
<gene>
    <name evidence="3" type="ORF">V8V93_05135</name>
</gene>
<accession>A0ABZ2IY17</accession>
<feature type="region of interest" description="Disordered" evidence="1">
    <location>
        <begin position="23"/>
        <end position="118"/>
    </location>
</feature>
<evidence type="ECO:0000259" key="2">
    <source>
        <dbReference type="Pfam" id="PF02120"/>
    </source>
</evidence>
<evidence type="ECO:0000313" key="3">
    <source>
        <dbReference type="EMBL" id="WWX23592.1"/>
    </source>
</evidence>
<feature type="compositionally biased region" description="Polar residues" evidence="1">
    <location>
        <begin position="342"/>
        <end position="355"/>
    </location>
</feature>
<feature type="compositionally biased region" description="Polar residues" evidence="1">
    <location>
        <begin position="23"/>
        <end position="32"/>
    </location>
</feature>
<dbReference type="EMBL" id="CP146609">
    <property type="protein sequence ID" value="WWX23592.1"/>
    <property type="molecule type" value="Genomic_DNA"/>
</dbReference>
<evidence type="ECO:0000313" key="4">
    <source>
        <dbReference type="Proteomes" id="UP001385389"/>
    </source>
</evidence>
<dbReference type="Gene3D" id="3.30.750.140">
    <property type="match status" value="1"/>
</dbReference>
<dbReference type="CDD" id="cd17470">
    <property type="entry name" value="T3SS_Flik_C"/>
    <property type="match status" value="1"/>
</dbReference>
<proteinExistence type="predicted"/>
<feature type="compositionally biased region" description="Basic and acidic residues" evidence="1">
    <location>
        <begin position="35"/>
        <end position="54"/>
    </location>
</feature>